<dbReference type="GO" id="GO:0000781">
    <property type="term" value="C:chromosome, telomeric region"/>
    <property type="evidence" value="ECO:0007669"/>
    <property type="project" value="GOC"/>
</dbReference>
<protein>
    <submittedName>
        <fullName evidence="6">Histone acetyltransferase type B catalytic subunit</fullName>
    </submittedName>
</protein>
<dbReference type="InterPro" id="IPR016181">
    <property type="entry name" value="Acyl_CoA_acyltransferase"/>
</dbReference>
<comment type="similarity">
    <text evidence="1">Belongs to the HAT1 family.</text>
</comment>
<dbReference type="Proteomes" id="UP000078540">
    <property type="component" value="Unassembled WGS sequence"/>
</dbReference>
<evidence type="ECO:0000259" key="5">
    <source>
        <dbReference type="Pfam" id="PF10394"/>
    </source>
</evidence>
<keyword evidence="7" id="KW-1185">Reference proteome</keyword>
<evidence type="ECO:0000256" key="1">
    <source>
        <dbReference type="ARBA" id="ARBA00010543"/>
    </source>
</evidence>
<dbReference type="InterPro" id="IPR017380">
    <property type="entry name" value="Hist_AcTrfase_B-typ_cat-su"/>
</dbReference>
<gene>
    <name evidence="6" type="ORF">ALC53_06471</name>
</gene>
<evidence type="ECO:0000313" key="6">
    <source>
        <dbReference type="EMBL" id="KYM83203.1"/>
    </source>
</evidence>
<feature type="domain" description="Histone acetyl transferase HAT1 N-terminal" evidence="5">
    <location>
        <begin position="13"/>
        <end position="159"/>
    </location>
</feature>
<evidence type="ECO:0000256" key="3">
    <source>
        <dbReference type="SAM" id="Coils"/>
    </source>
</evidence>
<dbReference type="Pfam" id="PF10394">
    <property type="entry name" value="Hat1_N"/>
    <property type="match status" value="1"/>
</dbReference>
<dbReference type="STRING" id="520822.A0A195BF56"/>
<dbReference type="PANTHER" id="PTHR12046">
    <property type="entry name" value="HISTONE ACETYLTRANSFERASE TYPE B CATALYTIC SUBUNIT"/>
    <property type="match status" value="1"/>
</dbReference>
<evidence type="ECO:0000259" key="4">
    <source>
        <dbReference type="Pfam" id="PF00583"/>
    </source>
</evidence>
<evidence type="ECO:0000256" key="2">
    <source>
        <dbReference type="ARBA" id="ARBA00048017"/>
    </source>
</evidence>
<dbReference type="CDD" id="cd04301">
    <property type="entry name" value="NAT_SF"/>
    <property type="match status" value="1"/>
</dbReference>
<dbReference type="InterPro" id="IPR019467">
    <property type="entry name" value="Hat1_N"/>
</dbReference>
<dbReference type="GO" id="GO:0005634">
    <property type="term" value="C:nucleus"/>
    <property type="evidence" value="ECO:0007669"/>
    <property type="project" value="InterPro"/>
</dbReference>
<proteinExistence type="inferred from homology"/>
<dbReference type="GO" id="GO:0031509">
    <property type="term" value="P:subtelomeric heterochromatin formation"/>
    <property type="evidence" value="ECO:0007669"/>
    <property type="project" value="InterPro"/>
</dbReference>
<dbReference type="EMBL" id="KQ976500">
    <property type="protein sequence ID" value="KYM83203.1"/>
    <property type="molecule type" value="Genomic_DNA"/>
</dbReference>
<feature type="coiled-coil region" evidence="3">
    <location>
        <begin position="328"/>
        <end position="355"/>
    </location>
</feature>
<sequence>MEDSTTARLKKLVADSNEALELRLIRNLDDLHSEEAIFKPEMTYQVFGDSVDLVILILFILRREIIFGYLDLKVQLFYSAGSLETYLGMKYTEKVNAKHEGVEADEVLTKIIPKLAPDVHYSLDEGMTRQFVIYKADMGYKGFKEYHQRIQTFLLWYIDAALFIDIDDEQWQYFNLFEKYTTSVGTTRYATIGFATVYQYYAYPQHIRPRIAQFLILPPFRRIGLGKHLLQAIYREYMGRREVKDITVTKSNISNVYMNTVKQARIVYEILRLQATNVADAEEYRAYRIDVKKRLNIPFKRKQNEEMKIERALKNTGDKSTYTNGNGLPSDEQRKEILEKEYRILEEEYKMVIKRLEYASEL</sequence>
<keyword evidence="3" id="KW-0175">Coiled coil</keyword>
<organism evidence="6 7">
    <name type="scientific">Atta colombica</name>
    <dbReference type="NCBI Taxonomy" id="520822"/>
    <lineage>
        <taxon>Eukaryota</taxon>
        <taxon>Metazoa</taxon>
        <taxon>Ecdysozoa</taxon>
        <taxon>Arthropoda</taxon>
        <taxon>Hexapoda</taxon>
        <taxon>Insecta</taxon>
        <taxon>Pterygota</taxon>
        <taxon>Neoptera</taxon>
        <taxon>Endopterygota</taxon>
        <taxon>Hymenoptera</taxon>
        <taxon>Apocrita</taxon>
        <taxon>Aculeata</taxon>
        <taxon>Formicoidea</taxon>
        <taxon>Formicidae</taxon>
        <taxon>Myrmicinae</taxon>
        <taxon>Atta</taxon>
    </lineage>
</organism>
<dbReference type="Gene3D" id="3.40.630.30">
    <property type="match status" value="1"/>
</dbReference>
<dbReference type="GO" id="GO:0004402">
    <property type="term" value="F:histone acetyltransferase activity"/>
    <property type="evidence" value="ECO:0007669"/>
    <property type="project" value="InterPro"/>
</dbReference>
<name>A0A195BF56_9HYME</name>
<evidence type="ECO:0000313" key="7">
    <source>
        <dbReference type="Proteomes" id="UP000078540"/>
    </source>
</evidence>
<dbReference type="AlphaFoldDB" id="A0A195BF56"/>
<keyword evidence="6" id="KW-0808">Transferase</keyword>
<dbReference type="Pfam" id="PF00583">
    <property type="entry name" value="Acetyltransf_1"/>
    <property type="match status" value="1"/>
</dbReference>
<accession>A0A195BF56</accession>
<dbReference type="SUPFAM" id="SSF55729">
    <property type="entry name" value="Acyl-CoA N-acyltransferases (Nat)"/>
    <property type="match status" value="1"/>
</dbReference>
<comment type="catalytic activity">
    <reaction evidence="2">
        <text>L-lysyl-[protein] + acetyl-CoA = N(6)-acetyl-L-lysyl-[protein] + CoA + H(+)</text>
        <dbReference type="Rhea" id="RHEA:45948"/>
        <dbReference type="Rhea" id="RHEA-COMP:9752"/>
        <dbReference type="Rhea" id="RHEA-COMP:10731"/>
        <dbReference type="ChEBI" id="CHEBI:15378"/>
        <dbReference type="ChEBI" id="CHEBI:29969"/>
        <dbReference type="ChEBI" id="CHEBI:57287"/>
        <dbReference type="ChEBI" id="CHEBI:57288"/>
        <dbReference type="ChEBI" id="CHEBI:61930"/>
        <dbReference type="EC" id="2.3.1.48"/>
    </reaction>
</comment>
<dbReference type="InterPro" id="IPR000182">
    <property type="entry name" value="GNAT_dom"/>
</dbReference>
<feature type="domain" description="N-acetyltransferase" evidence="4">
    <location>
        <begin position="191"/>
        <end position="253"/>
    </location>
</feature>
<reference evidence="6 7" key="1">
    <citation type="submission" date="2015-09" db="EMBL/GenBank/DDBJ databases">
        <title>Atta colombica WGS genome.</title>
        <authorList>
            <person name="Nygaard S."/>
            <person name="Hu H."/>
            <person name="Boomsma J."/>
            <person name="Zhang G."/>
        </authorList>
    </citation>
    <scope>NUCLEOTIDE SEQUENCE [LARGE SCALE GENOMIC DNA]</scope>
    <source>
        <strain evidence="6">Treedump-2</strain>
        <tissue evidence="6">Whole body</tissue>
    </source>
</reference>